<dbReference type="RefSeq" id="WP_135113637.1">
    <property type="nucleotide sequence ID" value="NZ_JADGLL010000006.1"/>
</dbReference>
<dbReference type="InterPro" id="IPR003615">
    <property type="entry name" value="HNH_nuc"/>
</dbReference>
<name>A0A4Y9FXY1_9MICO</name>
<evidence type="ECO:0000259" key="1">
    <source>
        <dbReference type="SMART" id="SM00507"/>
    </source>
</evidence>
<keyword evidence="3" id="KW-1185">Reference proteome</keyword>
<proteinExistence type="predicted"/>
<comment type="caution">
    <text evidence="2">The sequence shown here is derived from an EMBL/GenBank/DDBJ whole genome shotgun (WGS) entry which is preliminary data.</text>
</comment>
<evidence type="ECO:0000313" key="3">
    <source>
        <dbReference type="Proteomes" id="UP000298358"/>
    </source>
</evidence>
<dbReference type="CDD" id="cd00085">
    <property type="entry name" value="HNHc"/>
    <property type="match status" value="1"/>
</dbReference>
<dbReference type="InterPro" id="IPR003870">
    <property type="entry name" value="DUF222"/>
</dbReference>
<dbReference type="Pfam" id="PF02720">
    <property type="entry name" value="DUF222"/>
    <property type="match status" value="1"/>
</dbReference>
<reference evidence="2 3" key="1">
    <citation type="submission" date="2019-03" db="EMBL/GenBank/DDBJ databases">
        <title>Diversity of the mouse oral microbiome.</title>
        <authorList>
            <person name="Joseph S."/>
            <person name="Aduse-Opoku J."/>
            <person name="Curtis M."/>
            <person name="Wade W."/>
            <person name="Hashim A."/>
        </authorList>
    </citation>
    <scope>NUCLEOTIDE SEQUENCE [LARGE SCALE GENOMIC DNA]</scope>
    <source>
        <strain evidence="2 3">P1012</strain>
    </source>
</reference>
<sequence>MDFLTELQGRVDAVTSTTVPDAAAVRALPDDAVIALMRAGAELVRFGQGIQAVAAGVAASRSRPADGHGGLAQSRGHRNAVEMVQELSGGSKADAARQVRIGQALLEGVADASPDDAAGPVETWHECLDRALREGACTAAQMDAILRGLGAPPEGAVDVWRLACEQLLLEVPHRTVEDLRLAAQSVRDELDPEGAEERFLARFDRRSFRMWTDVDGVQRASFAFDDDGAALLRSVIAAAMRPRRGGPRFVDSAERERAKALVEDPRSNEQLAYDVILGVLRAGAVADAEKVFGTRQPGVRVVVVEGAPVGHTEDGGHPLPAPAVEQQICDTGVREVTVDSCGNPLDVGREQRLFTPKQRIALAVRDGGCTWPGCGMPASYCEAHHIDEWSAHKGRTDVGRGVLLCRFHHMNLHHRGHRITRDALGPFVLRPPGGPPVELRSRSPLRWMWDPPPRAA</sequence>
<keyword evidence="2" id="KW-0255">Endonuclease</keyword>
<keyword evidence="2" id="KW-0540">Nuclease</keyword>
<accession>A0A4Y9FXY1</accession>
<dbReference type="AlphaFoldDB" id="A0A4Y9FXY1"/>
<dbReference type="Proteomes" id="UP000298358">
    <property type="component" value="Unassembled WGS sequence"/>
</dbReference>
<dbReference type="SMART" id="SM00507">
    <property type="entry name" value="HNHc"/>
    <property type="match status" value="1"/>
</dbReference>
<dbReference type="GO" id="GO:0004519">
    <property type="term" value="F:endonuclease activity"/>
    <property type="evidence" value="ECO:0007669"/>
    <property type="project" value="UniProtKB-KW"/>
</dbReference>
<dbReference type="EMBL" id="SPQB01000006">
    <property type="protein sequence ID" value="TFU33740.1"/>
    <property type="molecule type" value="Genomic_DNA"/>
</dbReference>
<feature type="domain" description="HNH nuclease" evidence="1">
    <location>
        <begin position="357"/>
        <end position="410"/>
    </location>
</feature>
<organism evidence="2 3">
    <name type="scientific">Microbacterium paludicola</name>
    <dbReference type="NCBI Taxonomy" id="300019"/>
    <lineage>
        <taxon>Bacteria</taxon>
        <taxon>Bacillati</taxon>
        <taxon>Actinomycetota</taxon>
        <taxon>Actinomycetes</taxon>
        <taxon>Micrococcales</taxon>
        <taxon>Microbacteriaceae</taxon>
        <taxon>Microbacterium</taxon>
    </lineage>
</organism>
<protein>
    <submittedName>
        <fullName evidence="2">HNH endonuclease</fullName>
    </submittedName>
</protein>
<gene>
    <name evidence="2" type="ORF">E4U02_04660</name>
</gene>
<keyword evidence="2" id="KW-0378">Hydrolase</keyword>
<evidence type="ECO:0000313" key="2">
    <source>
        <dbReference type="EMBL" id="TFU33740.1"/>
    </source>
</evidence>
<dbReference type="OrthoDB" id="5177627at2"/>